<dbReference type="Pfam" id="PF00266">
    <property type="entry name" value="Aminotran_5"/>
    <property type="match status" value="1"/>
</dbReference>
<evidence type="ECO:0000256" key="2">
    <source>
        <dbReference type="ARBA" id="ARBA00006490"/>
    </source>
</evidence>
<dbReference type="PROSITE" id="PS00595">
    <property type="entry name" value="AA_TRANSFER_CLASS_5"/>
    <property type="match status" value="1"/>
</dbReference>
<protein>
    <recommendedName>
        <fullName evidence="3">cysteine desulfurase</fullName>
        <ecNumber evidence="3">2.8.1.7</ecNumber>
    </recommendedName>
</protein>
<evidence type="ECO:0000313" key="13">
    <source>
        <dbReference type="Proteomes" id="UP000176288"/>
    </source>
</evidence>
<dbReference type="Gene3D" id="1.10.260.50">
    <property type="match status" value="1"/>
</dbReference>
<dbReference type="EC" id="2.8.1.7" evidence="3"/>
<dbReference type="GO" id="GO:0046872">
    <property type="term" value="F:metal ion binding"/>
    <property type="evidence" value="ECO:0007669"/>
    <property type="project" value="UniProtKB-KW"/>
</dbReference>
<feature type="domain" description="Aminotransferase class V" evidence="11">
    <location>
        <begin position="4"/>
        <end position="379"/>
    </location>
</feature>
<evidence type="ECO:0000256" key="9">
    <source>
        <dbReference type="ARBA" id="ARBA00050776"/>
    </source>
</evidence>
<keyword evidence="5" id="KW-0479">Metal-binding</keyword>
<name>A0A1D9MJQ7_9ACTO</name>
<keyword evidence="7" id="KW-0408">Iron</keyword>
<keyword evidence="13" id="KW-1185">Reference proteome</keyword>
<dbReference type="InterPro" id="IPR020578">
    <property type="entry name" value="Aminotrans_V_PyrdxlP_BS"/>
</dbReference>
<evidence type="ECO:0000256" key="4">
    <source>
        <dbReference type="ARBA" id="ARBA00022679"/>
    </source>
</evidence>
<dbReference type="OrthoDB" id="9808002at2"/>
<evidence type="ECO:0000256" key="6">
    <source>
        <dbReference type="ARBA" id="ARBA00022898"/>
    </source>
</evidence>
<evidence type="ECO:0000313" key="12">
    <source>
        <dbReference type="EMBL" id="AOZ72522.1"/>
    </source>
</evidence>
<organism evidence="12 13">
    <name type="scientific">Boudabousia tangfeifanii</name>
    <dbReference type="NCBI Taxonomy" id="1912795"/>
    <lineage>
        <taxon>Bacteria</taxon>
        <taxon>Bacillati</taxon>
        <taxon>Actinomycetota</taxon>
        <taxon>Actinomycetes</taxon>
        <taxon>Actinomycetales</taxon>
        <taxon>Actinomycetaceae</taxon>
        <taxon>Boudabousia</taxon>
    </lineage>
</organism>
<dbReference type="InterPro" id="IPR015424">
    <property type="entry name" value="PyrdxlP-dep_Trfase"/>
</dbReference>
<dbReference type="PIRSF" id="PIRSF005572">
    <property type="entry name" value="NifS"/>
    <property type="match status" value="1"/>
</dbReference>
<comment type="cofactor">
    <cofactor evidence="1 10">
        <name>pyridoxal 5'-phosphate</name>
        <dbReference type="ChEBI" id="CHEBI:597326"/>
    </cofactor>
</comment>
<sequence>MTAYLDYAASAPMPAEVLASYHEDLSRLAKEPGNPNALHGAGRAAREMLEDARARVADALGADAQEVLFTSGATEANNLFLNGATRAKLEKAATLESAQSSSTQVTIYSSDLEHPAVKVVLEGLGGPQVDLIPVAVSASGVVALPDLAEKLAACPADLASFMMVNNELGTIQPVAELTELVKRANPEALVHTDAAQAVGQIPVDFHALQVDALSLSAHKFGGPIGVGALLLKREIPVVSDRRGGGQERSLRSGTQNVAGARAMAKAIELATAKNAQRDRRLADLRQRLIAGLDSRVCLTTNAPTTAHMVHLRLPTKHPEIVLLMMDQSQVAVSAGSACHAGVTRPSSTLLAIGLPEEEAMGALRISFGDQTTEADIDQFLMALPPALDAAQRLDKRERK</sequence>
<evidence type="ECO:0000256" key="10">
    <source>
        <dbReference type="RuleBase" id="RU004504"/>
    </source>
</evidence>
<accession>A0A1D9MJQ7</accession>
<evidence type="ECO:0000256" key="3">
    <source>
        <dbReference type="ARBA" id="ARBA00012239"/>
    </source>
</evidence>
<dbReference type="STRING" id="1912795.BK816_03765"/>
<keyword evidence="8" id="KW-0411">Iron-sulfur</keyword>
<keyword evidence="4" id="KW-0808">Transferase</keyword>
<evidence type="ECO:0000259" key="11">
    <source>
        <dbReference type="Pfam" id="PF00266"/>
    </source>
</evidence>
<reference evidence="12 13" key="1">
    <citation type="submission" date="2016-10" db="EMBL/GenBank/DDBJ databases">
        <title>Actinomyces aegypiusis sp. nov., isolated from the Aegypius monachus in Qinghai Tibet Plateau China.</title>
        <authorList>
            <person name="Wang Y."/>
        </authorList>
    </citation>
    <scope>NUCLEOTIDE SEQUENCE [LARGE SCALE GENOMIC DNA]</scope>
    <source>
        <strain evidence="12 13">VUL4_3</strain>
    </source>
</reference>
<evidence type="ECO:0000256" key="8">
    <source>
        <dbReference type="ARBA" id="ARBA00023014"/>
    </source>
</evidence>
<evidence type="ECO:0000256" key="1">
    <source>
        <dbReference type="ARBA" id="ARBA00001933"/>
    </source>
</evidence>
<dbReference type="RefSeq" id="WP_071163988.1">
    <property type="nucleotide sequence ID" value="NZ_CP017812.1"/>
</dbReference>
<dbReference type="InterPro" id="IPR015421">
    <property type="entry name" value="PyrdxlP-dep_Trfase_major"/>
</dbReference>
<dbReference type="InterPro" id="IPR000192">
    <property type="entry name" value="Aminotrans_V_dom"/>
</dbReference>
<dbReference type="Gene3D" id="3.40.640.10">
    <property type="entry name" value="Type I PLP-dependent aspartate aminotransferase-like (Major domain)"/>
    <property type="match status" value="1"/>
</dbReference>
<dbReference type="PANTHER" id="PTHR11601:SF34">
    <property type="entry name" value="CYSTEINE DESULFURASE"/>
    <property type="match status" value="1"/>
</dbReference>
<dbReference type="PANTHER" id="PTHR11601">
    <property type="entry name" value="CYSTEINE DESULFURYLASE FAMILY MEMBER"/>
    <property type="match status" value="1"/>
</dbReference>
<evidence type="ECO:0000256" key="7">
    <source>
        <dbReference type="ARBA" id="ARBA00023004"/>
    </source>
</evidence>
<proteinExistence type="inferred from homology"/>
<dbReference type="InterPro" id="IPR015422">
    <property type="entry name" value="PyrdxlP-dep_Trfase_small"/>
</dbReference>
<dbReference type="Proteomes" id="UP000176288">
    <property type="component" value="Chromosome"/>
</dbReference>
<dbReference type="AlphaFoldDB" id="A0A1D9MJQ7"/>
<dbReference type="EMBL" id="CP017812">
    <property type="protein sequence ID" value="AOZ72522.1"/>
    <property type="molecule type" value="Genomic_DNA"/>
</dbReference>
<dbReference type="SUPFAM" id="SSF53383">
    <property type="entry name" value="PLP-dependent transferases"/>
    <property type="match status" value="1"/>
</dbReference>
<comment type="catalytic activity">
    <reaction evidence="9">
        <text>(sulfur carrier)-H + L-cysteine = (sulfur carrier)-SH + L-alanine</text>
        <dbReference type="Rhea" id="RHEA:43892"/>
        <dbReference type="Rhea" id="RHEA-COMP:14737"/>
        <dbReference type="Rhea" id="RHEA-COMP:14739"/>
        <dbReference type="ChEBI" id="CHEBI:29917"/>
        <dbReference type="ChEBI" id="CHEBI:35235"/>
        <dbReference type="ChEBI" id="CHEBI:57972"/>
        <dbReference type="ChEBI" id="CHEBI:64428"/>
        <dbReference type="EC" id="2.8.1.7"/>
    </reaction>
</comment>
<dbReference type="GO" id="GO:0051536">
    <property type="term" value="F:iron-sulfur cluster binding"/>
    <property type="evidence" value="ECO:0007669"/>
    <property type="project" value="UniProtKB-KW"/>
</dbReference>
<comment type="similarity">
    <text evidence="2">Belongs to the class-V pyridoxal-phosphate-dependent aminotransferase family. NifS/IscS subfamily.</text>
</comment>
<dbReference type="KEGG" id="avu:BK816_03765"/>
<gene>
    <name evidence="12" type="ORF">BK816_03765</name>
</gene>
<dbReference type="InterPro" id="IPR016454">
    <property type="entry name" value="Cysteine_dSase"/>
</dbReference>
<dbReference type="GO" id="GO:0031071">
    <property type="term" value="F:cysteine desulfurase activity"/>
    <property type="evidence" value="ECO:0007669"/>
    <property type="project" value="UniProtKB-EC"/>
</dbReference>
<keyword evidence="6" id="KW-0663">Pyridoxal phosphate</keyword>
<evidence type="ECO:0000256" key="5">
    <source>
        <dbReference type="ARBA" id="ARBA00022723"/>
    </source>
</evidence>
<dbReference type="Gene3D" id="3.90.1150.10">
    <property type="entry name" value="Aspartate Aminotransferase, domain 1"/>
    <property type="match status" value="1"/>
</dbReference>